<dbReference type="EMBL" id="JAAIJQ010000030">
    <property type="protein sequence ID" value="NEV62577.1"/>
    <property type="molecule type" value="Genomic_DNA"/>
</dbReference>
<sequence>MKPKIYEGIHKQEKGGMTPTANIIRDAWVFGIIPEDETCEGWTIQGIDALYDKVSAAWEPYGQLASKLPPELRERHARIYAEAVERARAQGWSPELGDDD</sequence>
<organism evidence="1 2">
    <name type="scientific">Thiorhodococcus minor</name>
    <dbReference type="NCBI Taxonomy" id="57489"/>
    <lineage>
        <taxon>Bacteria</taxon>
        <taxon>Pseudomonadati</taxon>
        <taxon>Pseudomonadota</taxon>
        <taxon>Gammaproteobacteria</taxon>
        <taxon>Chromatiales</taxon>
        <taxon>Chromatiaceae</taxon>
        <taxon>Thiorhodococcus</taxon>
    </lineage>
</organism>
<accession>A0A6M0K1V9</accession>
<reference evidence="1 2" key="1">
    <citation type="submission" date="2020-02" db="EMBL/GenBank/DDBJ databases">
        <title>Genome sequences of Thiorhodococcus mannitoliphagus and Thiorhodococcus minor, purple sulfur photosynthetic bacteria in the gammaproteobacterial family, Chromatiaceae.</title>
        <authorList>
            <person name="Aviles F.A."/>
            <person name="Meyer T.E."/>
            <person name="Kyndt J.A."/>
        </authorList>
    </citation>
    <scope>NUCLEOTIDE SEQUENCE [LARGE SCALE GENOMIC DNA]</scope>
    <source>
        <strain evidence="1 2">DSM 11518</strain>
    </source>
</reference>
<comment type="caution">
    <text evidence="1">The sequence shown here is derived from an EMBL/GenBank/DDBJ whole genome shotgun (WGS) entry which is preliminary data.</text>
</comment>
<proteinExistence type="predicted"/>
<dbReference type="RefSeq" id="WP_164453041.1">
    <property type="nucleotide sequence ID" value="NZ_JAAIJQ010000030.1"/>
</dbReference>
<protein>
    <submittedName>
        <fullName evidence="1">Uncharacterized protein</fullName>
    </submittedName>
</protein>
<dbReference type="Proteomes" id="UP000483379">
    <property type="component" value="Unassembled WGS sequence"/>
</dbReference>
<evidence type="ECO:0000313" key="1">
    <source>
        <dbReference type="EMBL" id="NEV62577.1"/>
    </source>
</evidence>
<keyword evidence="2" id="KW-1185">Reference proteome</keyword>
<gene>
    <name evidence="1" type="ORF">G3446_11855</name>
</gene>
<name>A0A6M0K1V9_9GAMM</name>
<dbReference type="AlphaFoldDB" id="A0A6M0K1V9"/>
<evidence type="ECO:0000313" key="2">
    <source>
        <dbReference type="Proteomes" id="UP000483379"/>
    </source>
</evidence>